<dbReference type="EMBL" id="FMVN01000015">
    <property type="protein sequence ID" value="SCY72100.1"/>
    <property type="molecule type" value="Genomic_DNA"/>
</dbReference>
<evidence type="ECO:0000313" key="5">
    <source>
        <dbReference type="Proteomes" id="UP000182998"/>
    </source>
</evidence>
<sequence length="65" mass="7360">MAELLNLFLIIIVFGVVLWLVNVFIPMPGAIKSLLNLLVLIVLIIYILQFFGVVKNILPTIKLIR</sequence>
<dbReference type="Proteomes" id="UP000182998">
    <property type="component" value="Unassembled WGS sequence"/>
</dbReference>
<protein>
    <submittedName>
        <fullName evidence="2">Uncharacterized protein</fullName>
    </submittedName>
</protein>
<dbReference type="OrthoDB" id="5653339at2"/>
<dbReference type="EMBL" id="LN614830">
    <property type="protein sequence ID" value="CEG60405.1"/>
    <property type="molecule type" value="Genomic_DNA"/>
</dbReference>
<keyword evidence="1" id="KW-0812">Transmembrane</keyword>
<evidence type="ECO:0000313" key="3">
    <source>
        <dbReference type="EMBL" id="SCY72100.1"/>
    </source>
</evidence>
<dbReference type="HOGENOM" id="CLU_166776_1_0_6"/>
<gene>
    <name evidence="2" type="ORF">LMI_1090</name>
    <name evidence="3" type="ORF">SAMN02982997_02642</name>
</gene>
<reference evidence="3 5" key="3">
    <citation type="submission" date="2016-10" db="EMBL/GenBank/DDBJ databases">
        <authorList>
            <person name="Varghese N."/>
            <person name="Submissions S."/>
        </authorList>
    </citation>
    <scope>NUCLEOTIDE SEQUENCE [LARGE SCALE GENOMIC DNA]</scope>
    <source>
        <strain evidence="3 5">ATCC 33218</strain>
    </source>
</reference>
<evidence type="ECO:0000256" key="1">
    <source>
        <dbReference type="SAM" id="Phobius"/>
    </source>
</evidence>
<keyword evidence="5" id="KW-1185">Reference proteome</keyword>
<dbReference type="KEGG" id="tmc:LMI_1090"/>
<organism evidence="2 4">
    <name type="scientific">Legionella micdadei</name>
    <name type="common">Tatlockia micdadei</name>
    <dbReference type="NCBI Taxonomy" id="451"/>
    <lineage>
        <taxon>Bacteria</taxon>
        <taxon>Pseudomonadati</taxon>
        <taxon>Pseudomonadota</taxon>
        <taxon>Gammaproteobacteria</taxon>
        <taxon>Legionellales</taxon>
        <taxon>Legionellaceae</taxon>
        <taxon>Legionella</taxon>
    </lineage>
</organism>
<proteinExistence type="predicted"/>
<dbReference type="Proteomes" id="UP000032414">
    <property type="component" value="Chromosome I"/>
</dbReference>
<reference evidence="2" key="2">
    <citation type="submission" date="2014-09" db="EMBL/GenBank/DDBJ databases">
        <authorList>
            <person name="GOMEZ-VALERO Laura"/>
        </authorList>
    </citation>
    <scope>NUCLEOTIDE SEQUENCE</scope>
    <source>
        <strain evidence="2">ATCC33218</strain>
    </source>
</reference>
<reference evidence="4" key="1">
    <citation type="submission" date="2014-09" db="EMBL/GenBank/DDBJ databases">
        <authorList>
            <person name="Gomez-Valero L."/>
        </authorList>
    </citation>
    <scope>NUCLEOTIDE SEQUENCE [LARGE SCALE GENOMIC DNA]</scope>
    <source>
        <strain evidence="4">ATCC33218</strain>
    </source>
</reference>
<dbReference type="RefSeq" id="WP_045098823.1">
    <property type="nucleotide sequence ID" value="NZ_CP020614.1"/>
</dbReference>
<evidence type="ECO:0000313" key="2">
    <source>
        <dbReference type="EMBL" id="CEG60405.1"/>
    </source>
</evidence>
<keyword evidence="1" id="KW-1133">Transmembrane helix</keyword>
<dbReference type="NCBIfam" id="NF041949">
    <property type="entry name" value="THIVI_2564_fam"/>
    <property type="match status" value="1"/>
</dbReference>
<evidence type="ECO:0000313" key="4">
    <source>
        <dbReference type="Proteomes" id="UP000032414"/>
    </source>
</evidence>
<feature type="transmembrane region" description="Helical" evidence="1">
    <location>
        <begin position="7"/>
        <end position="25"/>
    </location>
</feature>
<feature type="transmembrane region" description="Helical" evidence="1">
    <location>
        <begin position="37"/>
        <end position="58"/>
    </location>
</feature>
<dbReference type="PATRIC" id="fig|451.8.peg.193"/>
<keyword evidence="1" id="KW-0472">Membrane</keyword>
<name>A0A098GEK3_LEGMI</name>
<dbReference type="AlphaFoldDB" id="A0A098GEK3"/>
<accession>A0A098GEK3</accession>
<dbReference type="InterPro" id="IPR049641">
    <property type="entry name" value="THIVI_2564-like"/>
</dbReference>